<evidence type="ECO:0000256" key="1">
    <source>
        <dbReference type="SAM" id="Phobius"/>
    </source>
</evidence>
<name>A0ABT2ZBA1_9RHOB</name>
<protein>
    <submittedName>
        <fullName evidence="2">Uncharacterized protein</fullName>
    </submittedName>
</protein>
<accession>A0ABT2ZBA1</accession>
<dbReference type="EMBL" id="JAOWKY010000001">
    <property type="protein sequence ID" value="MCV2868371.1"/>
    <property type="molecule type" value="Genomic_DNA"/>
</dbReference>
<organism evidence="2 3">
    <name type="scientific">Albidovulum marisflavi</name>
    <dbReference type="NCBI Taxonomy" id="2984159"/>
    <lineage>
        <taxon>Bacteria</taxon>
        <taxon>Pseudomonadati</taxon>
        <taxon>Pseudomonadota</taxon>
        <taxon>Alphaproteobacteria</taxon>
        <taxon>Rhodobacterales</taxon>
        <taxon>Paracoccaceae</taxon>
        <taxon>Albidovulum</taxon>
    </lineage>
</organism>
<dbReference type="Proteomes" id="UP001652542">
    <property type="component" value="Unassembled WGS sequence"/>
</dbReference>
<gene>
    <name evidence="2" type="ORF">OEW28_06985</name>
</gene>
<keyword evidence="1" id="KW-0472">Membrane</keyword>
<feature type="transmembrane region" description="Helical" evidence="1">
    <location>
        <begin position="98"/>
        <end position="119"/>
    </location>
</feature>
<evidence type="ECO:0000313" key="2">
    <source>
        <dbReference type="EMBL" id="MCV2868371.1"/>
    </source>
</evidence>
<sequence length="123" mass="13835">MDGASVQQMADRVAELMSNRLGIRGRTLADKLRRGGRRLPRRVRKQAEYLSRAVDEAANPALLARMDQERVAAAFDACLRHLQPIGAGQRWYNRLMDFAAQLAFVILVTGLLVLATLVWRGYL</sequence>
<evidence type="ECO:0000313" key="3">
    <source>
        <dbReference type="Proteomes" id="UP001652542"/>
    </source>
</evidence>
<keyword evidence="1" id="KW-0812">Transmembrane</keyword>
<keyword evidence="1" id="KW-1133">Transmembrane helix</keyword>
<comment type="caution">
    <text evidence="2">The sequence shown here is derived from an EMBL/GenBank/DDBJ whole genome shotgun (WGS) entry which is preliminary data.</text>
</comment>
<dbReference type="RefSeq" id="WP_263733985.1">
    <property type="nucleotide sequence ID" value="NZ_JAOWKY010000001.1"/>
</dbReference>
<proteinExistence type="predicted"/>
<reference evidence="2 3" key="1">
    <citation type="submission" date="2022-10" db="EMBL/GenBank/DDBJ databases">
        <title>Defluviimonas sp. nov., isolated from ocean surface water.</title>
        <authorList>
            <person name="He W."/>
            <person name="Wang L."/>
            <person name="Zhang D.-F."/>
        </authorList>
    </citation>
    <scope>NUCLEOTIDE SEQUENCE [LARGE SCALE GENOMIC DNA]</scope>
    <source>
        <strain evidence="2 3">WL0002</strain>
    </source>
</reference>
<keyword evidence="3" id="KW-1185">Reference proteome</keyword>